<feature type="compositionally biased region" description="Basic residues" evidence="1">
    <location>
        <begin position="1"/>
        <end position="14"/>
    </location>
</feature>
<feature type="compositionally biased region" description="Basic and acidic residues" evidence="1">
    <location>
        <begin position="59"/>
        <end position="80"/>
    </location>
</feature>
<evidence type="ECO:0000313" key="3">
    <source>
        <dbReference type="Proteomes" id="UP001189429"/>
    </source>
</evidence>
<keyword evidence="3" id="KW-1185">Reference proteome</keyword>
<dbReference type="EMBL" id="CAUYUJ010021059">
    <property type="protein sequence ID" value="CAK0902328.1"/>
    <property type="molecule type" value="Genomic_DNA"/>
</dbReference>
<evidence type="ECO:0008006" key="4">
    <source>
        <dbReference type="Google" id="ProtNLM"/>
    </source>
</evidence>
<sequence>MKKKSERRTGRRRTSGGGGGGGAGERGRRGSGGSSDQGRQGRMLKAPPAPRLSTGSHRPCAERREGGNGGGSRDKEDKRGAAPTKLPDSAAAQRQARQAGRRPAGGSSIQNSTGPTPREKHTCGSAARAATPGNPAAASSGSASSSSSTAGCTSRARTLLHGKDLREPAGPGGCLGRRGPLRAFQNSLGGVERSRGRGQGGRGRRGRGSRRGRR</sequence>
<evidence type="ECO:0000256" key="1">
    <source>
        <dbReference type="SAM" id="MobiDB-lite"/>
    </source>
</evidence>
<feature type="region of interest" description="Disordered" evidence="1">
    <location>
        <begin position="1"/>
        <end position="214"/>
    </location>
</feature>
<feature type="compositionally biased region" description="Gly residues" evidence="1">
    <location>
        <begin position="15"/>
        <end position="35"/>
    </location>
</feature>
<accession>A0ABN9XUJ9</accession>
<comment type="caution">
    <text evidence="2">The sequence shown here is derived from an EMBL/GenBank/DDBJ whole genome shotgun (WGS) entry which is preliminary data.</text>
</comment>
<gene>
    <name evidence="2" type="ORF">PCOR1329_LOCUS78980</name>
</gene>
<feature type="compositionally biased region" description="Low complexity" evidence="1">
    <location>
        <begin position="125"/>
        <end position="157"/>
    </location>
</feature>
<protein>
    <recommendedName>
        <fullName evidence="4">RNA helicase</fullName>
    </recommendedName>
</protein>
<feature type="compositionally biased region" description="Basic residues" evidence="1">
    <location>
        <begin position="202"/>
        <end position="214"/>
    </location>
</feature>
<feature type="compositionally biased region" description="Low complexity" evidence="1">
    <location>
        <begin position="89"/>
        <end position="108"/>
    </location>
</feature>
<organism evidence="2 3">
    <name type="scientific">Prorocentrum cordatum</name>
    <dbReference type="NCBI Taxonomy" id="2364126"/>
    <lineage>
        <taxon>Eukaryota</taxon>
        <taxon>Sar</taxon>
        <taxon>Alveolata</taxon>
        <taxon>Dinophyceae</taxon>
        <taxon>Prorocentrales</taxon>
        <taxon>Prorocentraceae</taxon>
        <taxon>Prorocentrum</taxon>
    </lineage>
</organism>
<evidence type="ECO:0000313" key="2">
    <source>
        <dbReference type="EMBL" id="CAK0902328.1"/>
    </source>
</evidence>
<dbReference type="Proteomes" id="UP001189429">
    <property type="component" value="Unassembled WGS sequence"/>
</dbReference>
<name>A0ABN9XUJ9_9DINO</name>
<reference evidence="2" key="1">
    <citation type="submission" date="2023-10" db="EMBL/GenBank/DDBJ databases">
        <authorList>
            <person name="Chen Y."/>
            <person name="Shah S."/>
            <person name="Dougan E. K."/>
            <person name="Thang M."/>
            <person name="Chan C."/>
        </authorList>
    </citation>
    <scope>NUCLEOTIDE SEQUENCE [LARGE SCALE GENOMIC DNA]</scope>
</reference>
<feature type="non-terminal residue" evidence="2">
    <location>
        <position position="214"/>
    </location>
</feature>
<proteinExistence type="predicted"/>